<dbReference type="EC" id="3.1.13.5" evidence="6"/>
<comment type="cofactor">
    <cofactor evidence="6">
        <name>a divalent metal cation</name>
        <dbReference type="ChEBI" id="CHEBI:60240"/>
    </cofactor>
</comment>
<dbReference type="Pfam" id="PF21293">
    <property type="entry name" value="RNAseD_HRDC_C"/>
    <property type="match status" value="1"/>
</dbReference>
<sequence length="375" mass="43322">MCYQMIQTPEQLDAVCACLRQNETTLMLDTEFVRTRTFYANLGLLQIFDGHQCFLVDPLLCDLNNSDFWSLLTHHHWVLHAFGEDLEILKHHVSQFGLSIFDTQIGAAFLGHGISMGYQALIQETAGVLLDKGESRTDWLARPLTARQLDYAAKDVTYLYQAYHTLIDTLKTRHLYDFVLAESARLAKLRCQENDPQTAYLDIKNAWRLTRQELAVLQKLAAWRLETAIAKDMPVNNVVREEALWLMAKNQPDHKNMLKETGIAPQAFRIHGVALLRLIKEAKELESANWPEKIKRLIDFPHYKQTLQQIREAITLVEVQTTIPADVLAPKRLIHELLNWHWQLTDEQRADEQNKPTLLSGWRYSILEAYLPKIG</sequence>
<dbReference type="InterPro" id="IPR006292">
    <property type="entry name" value="RNase_D"/>
</dbReference>
<dbReference type="PANTHER" id="PTHR47649">
    <property type="entry name" value="RIBONUCLEASE D"/>
    <property type="match status" value="1"/>
</dbReference>
<comment type="similarity">
    <text evidence="6">Belongs to the RNase D family.</text>
</comment>
<evidence type="ECO:0000256" key="4">
    <source>
        <dbReference type="ARBA" id="ARBA00022801"/>
    </source>
</evidence>
<feature type="domain" description="HRDC" evidence="7">
    <location>
        <begin position="210"/>
        <end position="289"/>
    </location>
</feature>
<dbReference type="InterPro" id="IPR002121">
    <property type="entry name" value="HRDC_dom"/>
</dbReference>
<dbReference type="SMART" id="SM00341">
    <property type="entry name" value="HRDC"/>
    <property type="match status" value="1"/>
</dbReference>
<keyword evidence="1 6" id="KW-0963">Cytoplasm</keyword>
<dbReference type="HAMAP" id="MF_01899">
    <property type="entry name" value="RNase_D"/>
    <property type="match status" value="1"/>
</dbReference>
<keyword evidence="3 6" id="KW-0540">Nuclease</keyword>
<keyword evidence="2 6" id="KW-0819">tRNA processing</keyword>
<accession>A0ABW9G2W4</accession>
<dbReference type="SMART" id="SM00474">
    <property type="entry name" value="35EXOc"/>
    <property type="match status" value="1"/>
</dbReference>
<evidence type="ECO:0000256" key="1">
    <source>
        <dbReference type="ARBA" id="ARBA00022490"/>
    </source>
</evidence>
<evidence type="ECO:0000256" key="2">
    <source>
        <dbReference type="ARBA" id="ARBA00022694"/>
    </source>
</evidence>
<reference evidence="8 9" key="1">
    <citation type="journal article" date="2013" name="Int. J. Syst. Evol. Microbiol.">
        <title>Celerinatantimonas yamalensis sp. nov., a cold-adapted diazotrophic bacterium from a cold permafrost brine.</title>
        <authorList>
            <person name="Shcherbakova V."/>
            <person name="Chuvilskaya N."/>
            <person name="Rivkina E."/>
            <person name="Demidov N."/>
            <person name="Uchaeva V."/>
            <person name="Suetin S."/>
            <person name="Suzina N."/>
            <person name="Gilichinsky D."/>
        </authorList>
    </citation>
    <scope>NUCLEOTIDE SEQUENCE [LARGE SCALE GENOMIC DNA]</scope>
    <source>
        <strain evidence="8 9">C7</strain>
    </source>
</reference>
<dbReference type="NCBIfam" id="TIGR01388">
    <property type="entry name" value="rnd"/>
    <property type="match status" value="1"/>
</dbReference>
<name>A0ABW9G2W4_9GAMM</name>
<dbReference type="Gene3D" id="3.30.420.10">
    <property type="entry name" value="Ribonuclease H-like superfamily/Ribonuclease H"/>
    <property type="match status" value="1"/>
</dbReference>
<comment type="catalytic activity">
    <reaction evidence="6">
        <text>Exonucleolytic cleavage that removes extra residues from the 3'-terminus of tRNA to produce 5'-mononucleotides.</text>
        <dbReference type="EC" id="3.1.13.5"/>
    </reaction>
</comment>
<dbReference type="Gene3D" id="1.10.150.80">
    <property type="entry name" value="HRDC domain"/>
    <property type="match status" value="2"/>
</dbReference>
<dbReference type="SUPFAM" id="SSF47819">
    <property type="entry name" value="HRDC-like"/>
    <property type="match status" value="2"/>
</dbReference>
<keyword evidence="9" id="KW-1185">Reference proteome</keyword>
<dbReference type="GO" id="GO:0033890">
    <property type="term" value="F:ribonuclease D activity"/>
    <property type="evidence" value="ECO:0007669"/>
    <property type="project" value="UniProtKB-EC"/>
</dbReference>
<keyword evidence="5 6" id="KW-0269">Exonuclease</keyword>
<dbReference type="InterPro" id="IPR010997">
    <property type="entry name" value="HRDC-like_sf"/>
</dbReference>
<comment type="function">
    <text evidence="6">Exonuclease involved in the 3' processing of various precursor tRNAs. Initiates hydrolysis at the 3'-terminus of an RNA molecule and releases 5'-mononucleotides.</text>
</comment>
<dbReference type="Pfam" id="PF00570">
    <property type="entry name" value="HRDC"/>
    <property type="match status" value="1"/>
</dbReference>
<dbReference type="Proteomes" id="UP001629953">
    <property type="component" value="Unassembled WGS sequence"/>
</dbReference>
<dbReference type="PANTHER" id="PTHR47649:SF1">
    <property type="entry name" value="RIBONUCLEASE D"/>
    <property type="match status" value="1"/>
</dbReference>
<dbReference type="PROSITE" id="PS50967">
    <property type="entry name" value="HRDC"/>
    <property type="match status" value="1"/>
</dbReference>
<gene>
    <name evidence="6 8" type="primary">rnd</name>
    <name evidence="8" type="ORF">ABUE30_02835</name>
</gene>
<dbReference type="SUPFAM" id="SSF53098">
    <property type="entry name" value="Ribonuclease H-like"/>
    <property type="match status" value="1"/>
</dbReference>
<dbReference type="RefSeq" id="WP_408622152.1">
    <property type="nucleotide sequence ID" value="NZ_JBEQCT010000001.1"/>
</dbReference>
<dbReference type="InterPro" id="IPR051086">
    <property type="entry name" value="RNase_D-like"/>
</dbReference>
<organism evidence="8 9">
    <name type="scientific">Celerinatantimonas yamalensis</name>
    <dbReference type="NCBI Taxonomy" id="559956"/>
    <lineage>
        <taxon>Bacteria</taxon>
        <taxon>Pseudomonadati</taxon>
        <taxon>Pseudomonadota</taxon>
        <taxon>Gammaproteobacteria</taxon>
        <taxon>Celerinatantimonadaceae</taxon>
        <taxon>Celerinatantimonas</taxon>
    </lineage>
</organism>
<dbReference type="InterPro" id="IPR036397">
    <property type="entry name" value="RNaseH_sf"/>
</dbReference>
<proteinExistence type="inferred from homology"/>
<dbReference type="InterPro" id="IPR044876">
    <property type="entry name" value="HRDC_dom_sf"/>
</dbReference>
<dbReference type="InterPro" id="IPR048579">
    <property type="entry name" value="RNAseD_HRDC_C"/>
</dbReference>
<comment type="subcellular location">
    <subcellularLocation>
        <location evidence="6">Cytoplasm</location>
    </subcellularLocation>
</comment>
<protein>
    <recommendedName>
        <fullName evidence="6">Ribonuclease D</fullName>
        <shortName evidence="6">RNase D</shortName>
        <ecNumber evidence="6">3.1.13.5</ecNumber>
    </recommendedName>
</protein>
<comment type="caution">
    <text evidence="8">The sequence shown here is derived from an EMBL/GenBank/DDBJ whole genome shotgun (WGS) entry which is preliminary data.</text>
</comment>
<dbReference type="Pfam" id="PF01612">
    <property type="entry name" value="DNA_pol_A_exo1"/>
    <property type="match status" value="1"/>
</dbReference>
<evidence type="ECO:0000313" key="8">
    <source>
        <dbReference type="EMBL" id="MFM2484009.1"/>
    </source>
</evidence>
<dbReference type="CDD" id="cd06142">
    <property type="entry name" value="RNaseD_exo"/>
    <property type="match status" value="1"/>
</dbReference>
<keyword evidence="4 6" id="KW-0378">Hydrolase</keyword>
<evidence type="ECO:0000259" key="7">
    <source>
        <dbReference type="PROSITE" id="PS50967"/>
    </source>
</evidence>
<dbReference type="InterPro" id="IPR002562">
    <property type="entry name" value="3'-5'_exonuclease_dom"/>
</dbReference>
<evidence type="ECO:0000313" key="9">
    <source>
        <dbReference type="Proteomes" id="UP001629953"/>
    </source>
</evidence>
<evidence type="ECO:0000256" key="6">
    <source>
        <dbReference type="HAMAP-Rule" id="MF_01899"/>
    </source>
</evidence>
<evidence type="ECO:0000256" key="5">
    <source>
        <dbReference type="ARBA" id="ARBA00022839"/>
    </source>
</evidence>
<evidence type="ECO:0000256" key="3">
    <source>
        <dbReference type="ARBA" id="ARBA00022722"/>
    </source>
</evidence>
<dbReference type="InterPro" id="IPR012337">
    <property type="entry name" value="RNaseH-like_sf"/>
</dbReference>
<dbReference type="EMBL" id="JBEQCT010000001">
    <property type="protein sequence ID" value="MFM2484009.1"/>
    <property type="molecule type" value="Genomic_DNA"/>
</dbReference>